<dbReference type="GO" id="GO:0004722">
    <property type="term" value="F:protein serine/threonine phosphatase activity"/>
    <property type="evidence" value="ECO:0007669"/>
    <property type="project" value="UniProtKB-EC"/>
</dbReference>
<keyword evidence="16" id="KW-1185">Reference proteome</keyword>
<keyword evidence="4" id="KW-1000">Mitochondrion outer membrane</keyword>
<evidence type="ECO:0000256" key="6">
    <source>
        <dbReference type="ARBA" id="ARBA00037234"/>
    </source>
</evidence>
<dbReference type="EC" id="3.1.3.16" evidence="3"/>
<comment type="subcellular location">
    <subcellularLocation>
        <location evidence="1">Mitochondrion outer membrane</location>
    </subcellularLocation>
</comment>
<evidence type="ECO:0000256" key="7">
    <source>
        <dbReference type="ARBA" id="ARBA00038605"/>
    </source>
</evidence>
<evidence type="ECO:0000256" key="5">
    <source>
        <dbReference type="ARBA" id="ARBA00022801"/>
    </source>
</evidence>
<feature type="binding site" evidence="14">
    <location>
        <position position="141"/>
    </location>
    <ligand>
        <name>substrate</name>
    </ligand>
</feature>
<evidence type="ECO:0000313" key="15">
    <source>
        <dbReference type="EMBL" id="PBC33519.1"/>
    </source>
</evidence>
<dbReference type="PANTHER" id="PTHR20935">
    <property type="entry name" value="PHOSPHOGLYCERATE MUTASE-RELATED"/>
    <property type="match status" value="1"/>
</dbReference>
<dbReference type="EMBL" id="KZ288202">
    <property type="protein sequence ID" value="PBC33519.1"/>
    <property type="molecule type" value="Genomic_DNA"/>
</dbReference>
<dbReference type="STRING" id="94128.A0A2A3EQV4"/>
<reference evidence="15 16" key="1">
    <citation type="submission" date="2014-07" db="EMBL/GenBank/DDBJ databases">
        <title>Genomic and transcriptomic analysis on Apis cerana provide comprehensive insights into honey bee biology.</title>
        <authorList>
            <person name="Diao Q."/>
            <person name="Sun L."/>
            <person name="Zheng H."/>
            <person name="Zheng H."/>
            <person name="Xu S."/>
            <person name="Wang S."/>
            <person name="Zeng Z."/>
            <person name="Hu F."/>
            <person name="Su S."/>
            <person name="Wu J."/>
        </authorList>
    </citation>
    <scope>NUCLEOTIDE SEQUENCE [LARGE SCALE GENOMIC DNA]</scope>
    <source>
        <tissue evidence="15">Pupae without intestine</tissue>
    </source>
</reference>
<dbReference type="PANTHER" id="PTHR20935:SF0">
    <property type="entry name" value="SERINE_THREONINE-PROTEIN PHOSPHATASE PGAM5, MITOCHONDRIAL"/>
    <property type="match status" value="1"/>
</dbReference>
<dbReference type="Pfam" id="PF00300">
    <property type="entry name" value="His_Phos_1"/>
    <property type="match status" value="2"/>
</dbReference>
<evidence type="ECO:0000256" key="1">
    <source>
        <dbReference type="ARBA" id="ARBA00004294"/>
    </source>
</evidence>
<evidence type="ECO:0000256" key="9">
    <source>
        <dbReference type="ARBA" id="ARBA00040722"/>
    </source>
</evidence>
<feature type="active site" description="Proton donor/acceptor" evidence="13">
    <location>
        <position position="166"/>
    </location>
</feature>
<dbReference type="Gene3D" id="3.40.50.1240">
    <property type="entry name" value="Phosphoglycerate mutase-like"/>
    <property type="match status" value="1"/>
</dbReference>
<evidence type="ECO:0000256" key="2">
    <source>
        <dbReference type="ARBA" id="ARBA00006717"/>
    </source>
</evidence>
<evidence type="ECO:0000256" key="14">
    <source>
        <dbReference type="PIRSR" id="PIRSR613078-2"/>
    </source>
</evidence>
<organism evidence="15 16">
    <name type="scientific">Apis cerana cerana</name>
    <name type="common">Oriental honeybee</name>
    <dbReference type="NCBI Taxonomy" id="94128"/>
    <lineage>
        <taxon>Eukaryota</taxon>
        <taxon>Metazoa</taxon>
        <taxon>Ecdysozoa</taxon>
        <taxon>Arthropoda</taxon>
        <taxon>Hexapoda</taxon>
        <taxon>Insecta</taxon>
        <taxon>Pterygota</taxon>
        <taxon>Neoptera</taxon>
        <taxon>Endopterygota</taxon>
        <taxon>Hymenoptera</taxon>
        <taxon>Apocrita</taxon>
        <taxon>Aculeata</taxon>
        <taxon>Apoidea</taxon>
        <taxon>Anthophila</taxon>
        <taxon>Apidae</taxon>
        <taxon>Apis</taxon>
    </lineage>
</organism>
<protein>
    <recommendedName>
        <fullName evidence="8">Serine/threonine-protein phosphatase PGAM5, mitochondrial</fullName>
        <ecNumber evidence="3">3.1.3.16</ecNumber>
    </recommendedName>
    <alternativeName>
        <fullName evidence="10">Phosphoglycerate mutase family member 5 homolog</fullName>
    </alternativeName>
    <alternativeName>
        <fullName evidence="9">Serine/threonine-protein phosphatase Pgam5, mitochondrial</fullName>
    </alternativeName>
</protein>
<proteinExistence type="inferred from homology"/>
<keyword evidence="4" id="KW-0472">Membrane</keyword>
<keyword evidence="4" id="KW-0496">Mitochondrion</keyword>
<dbReference type="GO" id="GO:0005741">
    <property type="term" value="C:mitochondrial outer membrane"/>
    <property type="evidence" value="ECO:0007669"/>
    <property type="project" value="UniProtKB-SubCell"/>
</dbReference>
<evidence type="ECO:0000256" key="4">
    <source>
        <dbReference type="ARBA" id="ARBA00022787"/>
    </source>
</evidence>
<comment type="subunit">
    <text evidence="7">Interacts with Pk92B/ASK1.</text>
</comment>
<evidence type="ECO:0000313" key="16">
    <source>
        <dbReference type="Proteomes" id="UP000242457"/>
    </source>
</evidence>
<dbReference type="InterPro" id="IPR051021">
    <property type="entry name" value="Mito_Ser/Thr_phosphatase"/>
</dbReference>
<evidence type="ECO:0000256" key="12">
    <source>
        <dbReference type="ARBA" id="ARBA00048336"/>
    </source>
</evidence>
<evidence type="ECO:0000256" key="10">
    <source>
        <dbReference type="ARBA" id="ARBA00042520"/>
    </source>
</evidence>
<name>A0A2A3EQV4_APICC</name>
<dbReference type="InterPro" id="IPR029033">
    <property type="entry name" value="His_PPase_superfam"/>
</dbReference>
<keyword evidence="5" id="KW-0378">Hydrolase</keyword>
<comment type="catalytic activity">
    <reaction evidence="12">
        <text>O-phospho-L-threonyl-[protein] + H2O = L-threonyl-[protein] + phosphate</text>
        <dbReference type="Rhea" id="RHEA:47004"/>
        <dbReference type="Rhea" id="RHEA-COMP:11060"/>
        <dbReference type="Rhea" id="RHEA-COMP:11605"/>
        <dbReference type="ChEBI" id="CHEBI:15377"/>
        <dbReference type="ChEBI" id="CHEBI:30013"/>
        <dbReference type="ChEBI" id="CHEBI:43474"/>
        <dbReference type="ChEBI" id="CHEBI:61977"/>
        <dbReference type="EC" id="3.1.3.16"/>
    </reaction>
</comment>
<evidence type="ECO:0000256" key="13">
    <source>
        <dbReference type="PIRSR" id="PIRSR613078-1"/>
    </source>
</evidence>
<comment type="similarity">
    <text evidence="2">Belongs to the phosphoglycerate mutase family. BPG-dependent PGAM subfamily.</text>
</comment>
<dbReference type="InterPro" id="IPR013078">
    <property type="entry name" value="His_Pase_superF_clade-1"/>
</dbReference>
<dbReference type="SMART" id="SM00855">
    <property type="entry name" value="PGAM"/>
    <property type="match status" value="1"/>
</dbReference>
<feature type="active site" description="Tele-phosphohistidine intermediate" evidence="13">
    <location>
        <position position="94"/>
    </location>
</feature>
<evidence type="ECO:0000256" key="8">
    <source>
        <dbReference type="ARBA" id="ARBA00039765"/>
    </source>
</evidence>
<evidence type="ECO:0000256" key="3">
    <source>
        <dbReference type="ARBA" id="ARBA00013081"/>
    </source>
</evidence>
<dbReference type="Proteomes" id="UP000242457">
    <property type="component" value="Unassembled WGS sequence"/>
</dbReference>
<comment type="catalytic activity">
    <reaction evidence="11">
        <text>O-phospho-L-seryl-[protein] + H2O = L-seryl-[protein] + phosphate</text>
        <dbReference type="Rhea" id="RHEA:20629"/>
        <dbReference type="Rhea" id="RHEA-COMP:9863"/>
        <dbReference type="Rhea" id="RHEA-COMP:11604"/>
        <dbReference type="ChEBI" id="CHEBI:15377"/>
        <dbReference type="ChEBI" id="CHEBI:29999"/>
        <dbReference type="ChEBI" id="CHEBI:43474"/>
        <dbReference type="ChEBI" id="CHEBI:83421"/>
        <dbReference type="EC" id="3.1.3.16"/>
    </reaction>
</comment>
<sequence length="275" mass="31502">MSIRSNFKKWIVGFGALGGAMFFYPNDNDSNSQFLHTHKFGIAASSWDHNWDRRDPKSLVKPMKIDNESNQNLYNKQLISKTAKAVRHIILIRHGQYNIEAKTDIDGILTDLGRQQAEATGKRLQELGFPYTLLVHSTMTRAQETAKIIGKGLKNVPIKCDLLLNEGAPIQPDPPSSNWKPEVNFYRDGPRIEAAFRKYFHRADFAQEKDSYTILVCHANIIRYFVCRALQFPPQSWLRLSLNHASITWITIYPDGIVKLWAFGDTGHMKPQLFL</sequence>
<evidence type="ECO:0000256" key="11">
    <source>
        <dbReference type="ARBA" id="ARBA00047761"/>
    </source>
</evidence>
<dbReference type="OrthoDB" id="2118094at2759"/>
<dbReference type="CDD" id="cd07067">
    <property type="entry name" value="HP_PGM_like"/>
    <property type="match status" value="1"/>
</dbReference>
<dbReference type="AlphaFoldDB" id="A0A2A3EQV4"/>
<dbReference type="GO" id="GO:0090141">
    <property type="term" value="P:positive regulation of mitochondrial fission"/>
    <property type="evidence" value="ECO:0007669"/>
    <property type="project" value="TreeGrafter"/>
</dbReference>
<dbReference type="SUPFAM" id="SSF53254">
    <property type="entry name" value="Phosphoglycerate mutase-like"/>
    <property type="match status" value="1"/>
</dbReference>
<comment type="function">
    <text evidence="6">Displays phosphatase activity for serine/threonine residues, and dephosphorylates and activates Pk92B kinase. Has apparently no phosphoglycerate mutase activity.</text>
</comment>
<gene>
    <name evidence="15" type="ORF">APICC_05106</name>
</gene>
<accession>A0A2A3EQV4</accession>